<dbReference type="Proteomes" id="UP000751190">
    <property type="component" value="Unassembled WGS sequence"/>
</dbReference>
<gene>
    <name evidence="5" type="ORF">KFE25_002516</name>
</gene>
<feature type="chain" id="PRO_5035159887" description="NAD(P)-binding domain-containing protein" evidence="3">
    <location>
        <begin position="26"/>
        <end position="514"/>
    </location>
</feature>
<accession>A0A8J5XEA6</accession>
<protein>
    <recommendedName>
        <fullName evidence="4">NAD(P)-binding domain-containing protein</fullName>
    </recommendedName>
</protein>
<evidence type="ECO:0000256" key="1">
    <source>
        <dbReference type="SAM" id="Coils"/>
    </source>
</evidence>
<evidence type="ECO:0000313" key="6">
    <source>
        <dbReference type="Proteomes" id="UP000751190"/>
    </source>
</evidence>
<dbReference type="SUPFAM" id="SSF51735">
    <property type="entry name" value="NAD(P)-binding Rossmann-fold domains"/>
    <property type="match status" value="1"/>
</dbReference>
<feature type="compositionally biased region" description="Basic and acidic residues" evidence="2">
    <location>
        <begin position="200"/>
        <end position="212"/>
    </location>
</feature>
<keyword evidence="6" id="KW-1185">Reference proteome</keyword>
<proteinExistence type="predicted"/>
<feature type="region of interest" description="Disordered" evidence="2">
    <location>
        <begin position="176"/>
        <end position="212"/>
    </location>
</feature>
<dbReference type="PANTHER" id="PTHR15020:SF50">
    <property type="entry name" value="UPF0659 PROTEIN YMR090W"/>
    <property type="match status" value="1"/>
</dbReference>
<dbReference type="InterPro" id="IPR036291">
    <property type="entry name" value="NAD(P)-bd_dom_sf"/>
</dbReference>
<feature type="signal peptide" evidence="3">
    <location>
        <begin position="1"/>
        <end position="25"/>
    </location>
</feature>
<dbReference type="PANTHER" id="PTHR15020">
    <property type="entry name" value="FLAVIN REDUCTASE-RELATED"/>
    <property type="match status" value="1"/>
</dbReference>
<dbReference type="AlphaFoldDB" id="A0A8J5XEA6"/>
<feature type="compositionally biased region" description="Polar residues" evidence="2">
    <location>
        <begin position="188"/>
        <end position="198"/>
    </location>
</feature>
<keyword evidence="3" id="KW-0732">Signal</keyword>
<reference evidence="5" key="1">
    <citation type="submission" date="2021-05" db="EMBL/GenBank/DDBJ databases">
        <title>The genome of the haptophyte Pavlova lutheri (Diacronema luteri, Pavlovales) - a model for lipid biosynthesis in eukaryotic algae.</title>
        <authorList>
            <person name="Hulatt C.J."/>
            <person name="Posewitz M.C."/>
        </authorList>
    </citation>
    <scope>NUCLEOTIDE SEQUENCE</scope>
    <source>
        <strain evidence="5">NIVA-4/92</strain>
    </source>
</reference>
<organism evidence="5 6">
    <name type="scientific">Diacronema lutheri</name>
    <name type="common">Unicellular marine alga</name>
    <name type="synonym">Monochrysis lutheri</name>
    <dbReference type="NCBI Taxonomy" id="2081491"/>
    <lineage>
        <taxon>Eukaryota</taxon>
        <taxon>Haptista</taxon>
        <taxon>Haptophyta</taxon>
        <taxon>Pavlovophyceae</taxon>
        <taxon>Pavlovales</taxon>
        <taxon>Pavlovaceae</taxon>
        <taxon>Diacronema</taxon>
    </lineage>
</organism>
<sequence>MQRRSAAALLACAACLCAAPLGASAAVRARNPTGLRAAPRWAAPARARRAAPLALDDATAEQIANVLTAVPLVLPLGAAYYATLAAERGSALREARSKAQELDALKRSVKLDGELASRAATLEARVGTLQARLELSETELRRTKERLRVTEGKAKADAQRVADELVRVEQRLSRAVLPEPPAAPHRLTSVTERPSASSPEAERVQRLGRGDARERKLRRLQPGLQVNEVVLVLGAPEPMAVLAASAILDRVPGVIVRATVPSLNGTEADAADAAVLRSLASKRLQIVECDLLSPASLRDAMDEVGAVVYCASSTGSFPARAASPLGQLLARVVTLTSGKYVEEEGVRLAADTFARHVTVAPQLARAMTPKFVLLSAAGITRSEWSREKRRALPELPVDTSALALPRRRGEEAVRASGLPYAIVRACGASASAPRGRTIFSSGDLATGPIARQDAVDALADVLTTQTATWKTFEVQGVPGLAPLPPRATLEYLPLDSDGAPFTTGYAVLQQLRPP</sequence>
<evidence type="ECO:0000313" key="5">
    <source>
        <dbReference type="EMBL" id="KAG8459109.1"/>
    </source>
</evidence>
<feature type="coiled-coil region" evidence="1">
    <location>
        <begin position="92"/>
        <end position="153"/>
    </location>
</feature>
<evidence type="ECO:0000256" key="2">
    <source>
        <dbReference type="SAM" id="MobiDB-lite"/>
    </source>
</evidence>
<dbReference type="Gene3D" id="3.40.50.720">
    <property type="entry name" value="NAD(P)-binding Rossmann-like Domain"/>
    <property type="match status" value="1"/>
</dbReference>
<dbReference type="EMBL" id="JAGTXO010000044">
    <property type="protein sequence ID" value="KAG8459109.1"/>
    <property type="molecule type" value="Genomic_DNA"/>
</dbReference>
<keyword evidence="1" id="KW-0175">Coiled coil</keyword>
<dbReference type="InterPro" id="IPR016040">
    <property type="entry name" value="NAD(P)-bd_dom"/>
</dbReference>
<name>A0A8J5XEA6_DIALT</name>
<dbReference type="Pfam" id="PF13460">
    <property type="entry name" value="NAD_binding_10"/>
    <property type="match status" value="1"/>
</dbReference>
<comment type="caution">
    <text evidence="5">The sequence shown here is derived from an EMBL/GenBank/DDBJ whole genome shotgun (WGS) entry which is preliminary data.</text>
</comment>
<dbReference type="OrthoDB" id="426386at2759"/>
<evidence type="ECO:0000259" key="4">
    <source>
        <dbReference type="Pfam" id="PF13460"/>
    </source>
</evidence>
<evidence type="ECO:0000256" key="3">
    <source>
        <dbReference type="SAM" id="SignalP"/>
    </source>
</evidence>
<feature type="domain" description="NAD(P)-binding" evidence="4">
    <location>
        <begin position="274"/>
        <end position="464"/>
    </location>
</feature>